<sequence length="260" mass="29287">MNTNARRLPHTPLPEENTLNEANLTFKPSELPWVKLTTVFGPAVDGFAPGQIVQIYGVVPSYISPSAPRSESEWIPNDGNALYRFRKCCTLLQYNSVNLKPVPHRKLHMTPTSPGRPGTSRDRSYANGDVVYLAEVMQVQWGNRTFEVKKGTAVVINERSSKSGRPNDKLSTNVNLESMYYNVRVYIESPQAYTTRDCGHGRHLANFQLLSDTEYDRVQQNLSRVLDTTSHVVSVTDVPLENRGRNGSRLKGVDLLKEWP</sequence>
<dbReference type="AlphaFoldDB" id="A0A4Q9PYE7"/>
<proteinExistence type="predicted"/>
<name>A0A4Q9PYE7_9APHY</name>
<evidence type="ECO:0000313" key="2">
    <source>
        <dbReference type="Proteomes" id="UP000292082"/>
    </source>
</evidence>
<dbReference type="Proteomes" id="UP000292082">
    <property type="component" value="Unassembled WGS sequence"/>
</dbReference>
<organism evidence="1 2">
    <name type="scientific">Dichomitus squalens</name>
    <dbReference type="NCBI Taxonomy" id="114155"/>
    <lineage>
        <taxon>Eukaryota</taxon>
        <taxon>Fungi</taxon>
        <taxon>Dikarya</taxon>
        <taxon>Basidiomycota</taxon>
        <taxon>Agaricomycotina</taxon>
        <taxon>Agaricomycetes</taxon>
        <taxon>Polyporales</taxon>
        <taxon>Polyporaceae</taxon>
        <taxon>Dichomitus</taxon>
    </lineage>
</organism>
<accession>A0A4Q9PYE7</accession>
<protein>
    <submittedName>
        <fullName evidence="1">Uncharacterized protein</fullName>
    </submittedName>
</protein>
<dbReference type="EMBL" id="ML145111">
    <property type="protein sequence ID" value="TBU59665.1"/>
    <property type="molecule type" value="Genomic_DNA"/>
</dbReference>
<keyword evidence="2" id="KW-1185">Reference proteome</keyword>
<evidence type="ECO:0000313" key="1">
    <source>
        <dbReference type="EMBL" id="TBU59665.1"/>
    </source>
</evidence>
<gene>
    <name evidence="1" type="ORF">BD310DRAFT_1008287</name>
</gene>
<reference evidence="1 2" key="1">
    <citation type="submission" date="2019-01" db="EMBL/GenBank/DDBJ databases">
        <title>Draft genome sequences of three monokaryotic isolates of the white-rot basidiomycete fungus Dichomitus squalens.</title>
        <authorList>
            <consortium name="DOE Joint Genome Institute"/>
            <person name="Lopez S.C."/>
            <person name="Andreopoulos B."/>
            <person name="Pangilinan J."/>
            <person name="Lipzen A."/>
            <person name="Riley R."/>
            <person name="Ahrendt S."/>
            <person name="Ng V."/>
            <person name="Barry K."/>
            <person name="Daum C."/>
            <person name="Grigoriev I.V."/>
            <person name="Hilden K.S."/>
            <person name="Makela M.R."/>
            <person name="de Vries R.P."/>
        </authorList>
    </citation>
    <scope>NUCLEOTIDE SEQUENCE [LARGE SCALE GENOMIC DNA]</scope>
    <source>
        <strain evidence="1 2">CBS 464.89</strain>
    </source>
</reference>